<dbReference type="GO" id="GO:0006355">
    <property type="term" value="P:regulation of DNA-templated transcription"/>
    <property type="evidence" value="ECO:0007669"/>
    <property type="project" value="InterPro"/>
</dbReference>
<keyword evidence="8" id="KW-0067">ATP-binding</keyword>
<evidence type="ECO:0000256" key="8">
    <source>
        <dbReference type="ARBA" id="ARBA00022840"/>
    </source>
</evidence>
<dbReference type="PANTHER" id="PTHR43065:SF10">
    <property type="entry name" value="PEROXIDE STRESS-ACTIVATED HISTIDINE KINASE MAK3"/>
    <property type="match status" value="1"/>
</dbReference>
<dbReference type="SMART" id="SM00065">
    <property type="entry name" value="GAF"/>
    <property type="match status" value="3"/>
</dbReference>
<dbReference type="Pfam" id="PF00360">
    <property type="entry name" value="PHY"/>
    <property type="match status" value="1"/>
</dbReference>
<dbReference type="SMART" id="SM00387">
    <property type="entry name" value="HATPase_c"/>
    <property type="match status" value="1"/>
</dbReference>
<feature type="coiled-coil region" evidence="10">
    <location>
        <begin position="628"/>
        <end position="658"/>
    </location>
</feature>
<feature type="coiled-coil region" evidence="10">
    <location>
        <begin position="427"/>
        <end position="454"/>
    </location>
</feature>
<accession>A0A7C3ZX44</accession>
<keyword evidence="4" id="KW-0597">Phosphoprotein</keyword>
<dbReference type="InterPro" id="IPR004358">
    <property type="entry name" value="Sig_transdc_His_kin-like_C"/>
</dbReference>
<dbReference type="InterPro" id="IPR036890">
    <property type="entry name" value="HATPase_C_sf"/>
</dbReference>
<dbReference type="InterPro" id="IPR013515">
    <property type="entry name" value="Phytochrome_cen-reg"/>
</dbReference>
<dbReference type="CDD" id="cd00082">
    <property type="entry name" value="HisKA"/>
    <property type="match status" value="1"/>
</dbReference>
<evidence type="ECO:0000259" key="11">
    <source>
        <dbReference type="PROSITE" id="PS50046"/>
    </source>
</evidence>
<keyword evidence="9" id="KW-0902">Two-component regulatory system</keyword>
<dbReference type="GO" id="GO:0000155">
    <property type="term" value="F:phosphorelay sensor kinase activity"/>
    <property type="evidence" value="ECO:0007669"/>
    <property type="project" value="InterPro"/>
</dbReference>
<dbReference type="InterPro" id="IPR003661">
    <property type="entry name" value="HisK_dim/P_dom"/>
</dbReference>
<dbReference type="PRINTS" id="PR00344">
    <property type="entry name" value="BCTRLSENSOR"/>
</dbReference>
<evidence type="ECO:0000256" key="1">
    <source>
        <dbReference type="ARBA" id="ARBA00000085"/>
    </source>
</evidence>
<keyword evidence="6" id="KW-0547">Nucleotide-binding</keyword>
<dbReference type="InterPro" id="IPR003018">
    <property type="entry name" value="GAF"/>
</dbReference>
<evidence type="ECO:0000256" key="10">
    <source>
        <dbReference type="SAM" id="Coils"/>
    </source>
</evidence>
<dbReference type="InterPro" id="IPR036097">
    <property type="entry name" value="HisK_dim/P_sf"/>
</dbReference>
<comment type="caution">
    <text evidence="13">The sequence shown here is derived from an EMBL/GenBank/DDBJ whole genome shotgun (WGS) entry which is preliminary data.</text>
</comment>
<evidence type="ECO:0000256" key="9">
    <source>
        <dbReference type="ARBA" id="ARBA00023012"/>
    </source>
</evidence>
<evidence type="ECO:0000256" key="7">
    <source>
        <dbReference type="ARBA" id="ARBA00022777"/>
    </source>
</evidence>
<organism evidence="13">
    <name type="scientific">Planktothricoides sp. SpSt-374</name>
    <dbReference type="NCBI Taxonomy" id="2282167"/>
    <lineage>
        <taxon>Bacteria</taxon>
        <taxon>Bacillati</taxon>
        <taxon>Cyanobacteriota</taxon>
        <taxon>Cyanophyceae</taxon>
        <taxon>Oscillatoriophycideae</taxon>
        <taxon>Oscillatoriales</taxon>
        <taxon>Oscillatoriaceae</taxon>
        <taxon>Planktothricoides</taxon>
    </lineage>
</organism>
<feature type="domain" description="Phytochrome chromophore attachment site" evidence="11">
    <location>
        <begin position="470"/>
        <end position="610"/>
    </location>
</feature>
<sequence>MTSSKENTQELQQQLDREVLQHRITNRIRQSLDLQEILTATVAEIRSFLGTDRVMVYRFHPDSSGEVIAESIYQNRLPSLIGLNFPADDIPPEARERFVKQRIRSIVDVRSGTIGLSAVDAIGDIAQTNPIYYRLLDSCHATYLTAMGVNSSLVVPILHQKKLWGLLVSHNVEPRQFSAEDLQLVQQVADQVSIAISQSTLLTLTRERQHREATVNRVAALLHARPTIELQAALEATVEAMSAIGGRLYLSGDEVYHAYNSLSEDQISLGGARELFICGTQPQAIALGEVAILEEHPLWQQWMENVVVKNGDNGTVEAIADLYKVPAFVRLCSAFRGTPIRGLLVVPLFYRQKFLGTLSVFRAEMETERLWAGRFDTNLKQLMPRQSFEAWRELKKGQTQAWTAGEIQMAGAISDHLAMAIEQYFLYKQVRELNANLEQQVQQRTAELQKSLEQTKVLGQILEQIRSTLDKEGILQTIVREVRSLLHTDRVAIYQFAPDGGGVVTVEDRGPNCPSSLGITAEEFPSDSRRFYASGQVRIINHLAEEILTPCHRSLLESLQVKACLIVPIRYGQSQGFEPLLWGLLIVHHCREPRGWQPLEIDFLQHLASQAAIAIQQAELYEQSQATAQIATDKAEQLAAALDELQEAQTHLIQSEKMSALGQLVAGIAHEINNPVNFIYGNLLHASEYTEDLLDLIQLYRDFHPAPTAKIEDKINEIDFDFLIEDLPKMLASMKVGAERIRQIVLSLRNFSRIEQTEMKAVDIHDGIDSTLMILHHRLKAKPDRPAIQIVTKYGKLPLVECYAGQLNQVFMNVLSNAIDALDEFDRLRKTSVIEAPPSHIIIKTELIESESPDDEAITPERNIIAPFVRIKISDNGPGIPAHVRDRIFEPFFTTKEIGKGTGMGLSISHQIVVEKHGGNFMCLSEPGQGTEFFIELPLSQSQVSPITKDAIN</sequence>
<dbReference type="SUPFAM" id="SSF47384">
    <property type="entry name" value="Homodimeric domain of signal transducing histidine kinase"/>
    <property type="match status" value="1"/>
</dbReference>
<dbReference type="Gene3D" id="3.30.565.10">
    <property type="entry name" value="Histidine kinase-like ATPase, C-terminal domain"/>
    <property type="match status" value="1"/>
</dbReference>
<name>A0A7C3ZX44_9CYAN</name>
<dbReference type="Gene3D" id="1.10.287.130">
    <property type="match status" value="1"/>
</dbReference>
<dbReference type="PANTHER" id="PTHR43065">
    <property type="entry name" value="SENSOR HISTIDINE KINASE"/>
    <property type="match status" value="1"/>
</dbReference>
<evidence type="ECO:0000256" key="5">
    <source>
        <dbReference type="ARBA" id="ARBA00022679"/>
    </source>
</evidence>
<feature type="domain" description="Histidine kinase" evidence="12">
    <location>
        <begin position="667"/>
        <end position="941"/>
    </location>
</feature>
<gene>
    <name evidence="13" type="ORF">ENR15_15000</name>
</gene>
<dbReference type="GO" id="GO:0005524">
    <property type="term" value="F:ATP binding"/>
    <property type="evidence" value="ECO:0007669"/>
    <property type="project" value="UniProtKB-KW"/>
</dbReference>
<protein>
    <recommendedName>
        <fullName evidence="3">histidine kinase</fullName>
        <ecNumber evidence="3">2.7.13.3</ecNumber>
    </recommendedName>
</protein>
<feature type="domain" description="Phytochrome chromophore attachment site" evidence="11">
    <location>
        <begin position="33"/>
        <end position="191"/>
    </location>
</feature>
<evidence type="ECO:0000256" key="6">
    <source>
        <dbReference type="ARBA" id="ARBA00022741"/>
    </source>
</evidence>
<dbReference type="InterPro" id="IPR016132">
    <property type="entry name" value="Phyto_chromo_attachment"/>
</dbReference>
<dbReference type="InterPro" id="IPR029016">
    <property type="entry name" value="GAF-like_dom_sf"/>
</dbReference>
<dbReference type="SUPFAM" id="SSF55781">
    <property type="entry name" value="GAF domain-like"/>
    <property type="match status" value="3"/>
</dbReference>
<reference evidence="13" key="1">
    <citation type="journal article" date="2020" name="mSystems">
        <title>Genome- and Community-Level Interaction Insights into Carbon Utilization and Element Cycling Functions of Hydrothermarchaeota in Hydrothermal Sediment.</title>
        <authorList>
            <person name="Zhou Z."/>
            <person name="Liu Y."/>
            <person name="Xu W."/>
            <person name="Pan J."/>
            <person name="Luo Z.H."/>
            <person name="Li M."/>
        </authorList>
    </citation>
    <scope>NUCLEOTIDE SEQUENCE [LARGE SCALE GENOMIC DNA]</scope>
    <source>
        <strain evidence="13">SpSt-374</strain>
    </source>
</reference>
<dbReference type="InterPro" id="IPR005467">
    <property type="entry name" value="His_kinase_dom"/>
</dbReference>
<comment type="catalytic activity">
    <reaction evidence="1">
        <text>ATP + protein L-histidine = ADP + protein N-phospho-L-histidine.</text>
        <dbReference type="EC" id="2.7.13.3"/>
    </reaction>
</comment>
<dbReference type="AlphaFoldDB" id="A0A7C3ZX44"/>
<keyword evidence="10" id="KW-0175">Coiled coil</keyword>
<dbReference type="GO" id="GO:0009584">
    <property type="term" value="P:detection of visible light"/>
    <property type="evidence" value="ECO:0007669"/>
    <property type="project" value="InterPro"/>
</dbReference>
<dbReference type="PROSITE" id="PS50109">
    <property type="entry name" value="HIS_KIN"/>
    <property type="match status" value="1"/>
</dbReference>
<dbReference type="EMBL" id="DSPX01000151">
    <property type="protein sequence ID" value="HGG01909.1"/>
    <property type="molecule type" value="Genomic_DNA"/>
</dbReference>
<dbReference type="Pfam" id="PF02518">
    <property type="entry name" value="HATPase_c"/>
    <property type="match status" value="1"/>
</dbReference>
<evidence type="ECO:0000313" key="13">
    <source>
        <dbReference type="EMBL" id="HGG01909.1"/>
    </source>
</evidence>
<evidence type="ECO:0000256" key="4">
    <source>
        <dbReference type="ARBA" id="ARBA00022553"/>
    </source>
</evidence>
<keyword evidence="5" id="KW-0808">Transferase</keyword>
<evidence type="ECO:0000256" key="3">
    <source>
        <dbReference type="ARBA" id="ARBA00012438"/>
    </source>
</evidence>
<evidence type="ECO:0000259" key="12">
    <source>
        <dbReference type="PROSITE" id="PS50109"/>
    </source>
</evidence>
<dbReference type="PROSITE" id="PS50046">
    <property type="entry name" value="PHYTOCHROME_2"/>
    <property type="match status" value="2"/>
</dbReference>
<dbReference type="EC" id="2.7.13.3" evidence="3"/>
<evidence type="ECO:0000256" key="2">
    <source>
        <dbReference type="ARBA" id="ARBA00006402"/>
    </source>
</evidence>
<dbReference type="Pfam" id="PF01590">
    <property type="entry name" value="GAF"/>
    <property type="match status" value="2"/>
</dbReference>
<dbReference type="SUPFAM" id="SSF55874">
    <property type="entry name" value="ATPase domain of HSP90 chaperone/DNA topoisomerase II/histidine kinase"/>
    <property type="match status" value="1"/>
</dbReference>
<proteinExistence type="inferred from homology"/>
<comment type="similarity">
    <text evidence="2">In the N-terminal section; belongs to the phytochrome family.</text>
</comment>
<keyword evidence="7" id="KW-0418">Kinase</keyword>
<dbReference type="Gene3D" id="3.30.450.40">
    <property type="match status" value="3"/>
</dbReference>
<dbReference type="InterPro" id="IPR003594">
    <property type="entry name" value="HATPase_dom"/>
</dbReference>